<accession>A0ABU5H3M8</accession>
<keyword evidence="2 5" id="KW-0645">Protease</keyword>
<dbReference type="InterPro" id="IPR023827">
    <property type="entry name" value="Peptidase_S8_Asp-AS"/>
</dbReference>
<organism evidence="10 11">
    <name type="scientific">Hyalangium rubrum</name>
    <dbReference type="NCBI Taxonomy" id="3103134"/>
    <lineage>
        <taxon>Bacteria</taxon>
        <taxon>Pseudomonadati</taxon>
        <taxon>Myxococcota</taxon>
        <taxon>Myxococcia</taxon>
        <taxon>Myxococcales</taxon>
        <taxon>Cystobacterineae</taxon>
        <taxon>Archangiaceae</taxon>
        <taxon>Hyalangium</taxon>
    </lineage>
</organism>
<dbReference type="InterPro" id="IPR036852">
    <property type="entry name" value="Peptidase_S8/S53_dom_sf"/>
</dbReference>
<protein>
    <submittedName>
        <fullName evidence="10">S8 family peptidase</fullName>
        <ecNumber evidence="10">3.4.-.-</ecNumber>
    </submittedName>
</protein>
<feature type="active site" description="Charge relay system" evidence="5">
    <location>
        <position position="176"/>
    </location>
</feature>
<dbReference type="PROSITE" id="PS51892">
    <property type="entry name" value="SUBTILASE"/>
    <property type="match status" value="1"/>
</dbReference>
<dbReference type="Gene3D" id="3.40.50.200">
    <property type="entry name" value="Peptidase S8/S53 domain"/>
    <property type="match status" value="1"/>
</dbReference>
<feature type="domain" description="Peptidase S8/S53" evidence="8">
    <location>
        <begin position="168"/>
        <end position="397"/>
    </location>
</feature>
<dbReference type="PROSITE" id="PS00136">
    <property type="entry name" value="SUBTILASE_ASP"/>
    <property type="match status" value="1"/>
</dbReference>
<dbReference type="CDD" id="cd04077">
    <property type="entry name" value="Peptidases_S8_PCSK9_ProteinaseK_like"/>
    <property type="match status" value="1"/>
</dbReference>
<proteinExistence type="inferred from homology"/>
<keyword evidence="4 5" id="KW-0720">Serine protease</keyword>
<dbReference type="Proteomes" id="UP001291309">
    <property type="component" value="Unassembled WGS sequence"/>
</dbReference>
<dbReference type="EC" id="3.4.-.-" evidence="10"/>
<dbReference type="InterPro" id="IPR034193">
    <property type="entry name" value="PCSK9_ProteinaseK-like"/>
</dbReference>
<dbReference type="InterPro" id="IPR037045">
    <property type="entry name" value="S8pro/Inhibitor_I9_sf"/>
</dbReference>
<feature type="active site" description="Charge relay system" evidence="5">
    <location>
        <position position="361"/>
    </location>
</feature>
<dbReference type="GO" id="GO:0016787">
    <property type="term" value="F:hydrolase activity"/>
    <property type="evidence" value="ECO:0007669"/>
    <property type="project" value="UniProtKB-KW"/>
</dbReference>
<evidence type="ECO:0000256" key="5">
    <source>
        <dbReference type="PROSITE-ProRule" id="PRU01240"/>
    </source>
</evidence>
<evidence type="ECO:0000256" key="6">
    <source>
        <dbReference type="RuleBase" id="RU003355"/>
    </source>
</evidence>
<dbReference type="SUPFAM" id="SSF52743">
    <property type="entry name" value="Subtilisin-like"/>
    <property type="match status" value="1"/>
</dbReference>
<comment type="caution">
    <text evidence="10">The sequence shown here is derived from an EMBL/GenBank/DDBJ whole genome shotgun (WGS) entry which is preliminary data.</text>
</comment>
<evidence type="ECO:0000256" key="4">
    <source>
        <dbReference type="ARBA" id="ARBA00022825"/>
    </source>
</evidence>
<dbReference type="SUPFAM" id="SSF54897">
    <property type="entry name" value="Protease propeptides/inhibitors"/>
    <property type="match status" value="1"/>
</dbReference>
<dbReference type="InterPro" id="IPR015500">
    <property type="entry name" value="Peptidase_S8_subtilisin-rel"/>
</dbReference>
<evidence type="ECO:0000256" key="2">
    <source>
        <dbReference type="ARBA" id="ARBA00022670"/>
    </source>
</evidence>
<dbReference type="PANTHER" id="PTHR43806:SF11">
    <property type="entry name" value="CEREVISIN-RELATED"/>
    <property type="match status" value="1"/>
</dbReference>
<evidence type="ECO:0000256" key="7">
    <source>
        <dbReference type="SAM" id="SignalP"/>
    </source>
</evidence>
<evidence type="ECO:0000256" key="1">
    <source>
        <dbReference type="ARBA" id="ARBA00011073"/>
    </source>
</evidence>
<dbReference type="InterPro" id="IPR000209">
    <property type="entry name" value="Peptidase_S8/S53_dom"/>
</dbReference>
<name>A0ABU5H3M8_9BACT</name>
<sequence length="426" mass="43800">MRLSLPSKLALCGLSVSLLVACKTDPTNPTPGDPNTPCRTAAELTAAQASQEKFVTVERPIPGEFVVVLKEPQRGIAPVEAAQVARSLSAKYGGSVITTYEHALRGFAGAMSEEQARALSNDPEVAYVQQNQVVVAFDNQANAPWGLDRVDQRDLPLSKSYSYGGQGRGVNAYIIDTGIRTSHSDFGGRAEVGYDAINDGKKGIDCNGHGTHVAATVGGSTYGVAKSAKLYAVRVLSCSGSGSTAGVIAGVDWVTNNHVKPAVANMSLGGGADRAMDDAVRRSVAAGVTYVLAAGNDNKDACTTSPARTPEAITVGATTDTDARASFSNFGSCVDIFAPGHQITAAWYTSDTDTKTISGTSMAAPHTAGVAALYLERNPNASPNDVVKALADNATPGKVGTPGSCSPNKLAFTGFIAGAVPTSSAQ</sequence>
<evidence type="ECO:0000259" key="9">
    <source>
        <dbReference type="Pfam" id="PF05922"/>
    </source>
</evidence>
<dbReference type="PROSITE" id="PS00138">
    <property type="entry name" value="SUBTILASE_SER"/>
    <property type="match status" value="1"/>
</dbReference>
<feature type="chain" id="PRO_5045961786" evidence="7">
    <location>
        <begin position="22"/>
        <end position="426"/>
    </location>
</feature>
<dbReference type="Gene3D" id="3.30.70.80">
    <property type="entry name" value="Peptidase S8 propeptide/proteinase inhibitor I9"/>
    <property type="match status" value="1"/>
</dbReference>
<feature type="domain" description="Inhibitor I9" evidence="9">
    <location>
        <begin position="82"/>
        <end position="134"/>
    </location>
</feature>
<feature type="signal peptide" evidence="7">
    <location>
        <begin position="1"/>
        <end position="21"/>
    </location>
</feature>
<keyword evidence="11" id="KW-1185">Reference proteome</keyword>
<dbReference type="RefSeq" id="WP_321546123.1">
    <property type="nucleotide sequence ID" value="NZ_JAXIVS010000004.1"/>
</dbReference>
<evidence type="ECO:0000259" key="8">
    <source>
        <dbReference type="Pfam" id="PF00082"/>
    </source>
</evidence>
<evidence type="ECO:0000256" key="3">
    <source>
        <dbReference type="ARBA" id="ARBA00022801"/>
    </source>
</evidence>
<keyword evidence="7" id="KW-0732">Signal</keyword>
<comment type="similarity">
    <text evidence="1 5 6">Belongs to the peptidase S8 family.</text>
</comment>
<evidence type="ECO:0000313" key="11">
    <source>
        <dbReference type="Proteomes" id="UP001291309"/>
    </source>
</evidence>
<feature type="active site" description="Charge relay system" evidence="5">
    <location>
        <position position="209"/>
    </location>
</feature>
<dbReference type="InterPro" id="IPR010259">
    <property type="entry name" value="S8pro/Inhibitor_I9"/>
</dbReference>
<dbReference type="InterPro" id="IPR023828">
    <property type="entry name" value="Peptidase_S8_Ser-AS"/>
</dbReference>
<dbReference type="Pfam" id="PF00082">
    <property type="entry name" value="Peptidase_S8"/>
    <property type="match status" value="1"/>
</dbReference>
<gene>
    <name evidence="10" type="ORF">SYV04_13380</name>
</gene>
<dbReference type="InterPro" id="IPR050131">
    <property type="entry name" value="Peptidase_S8_subtilisin-like"/>
</dbReference>
<dbReference type="PROSITE" id="PS51257">
    <property type="entry name" value="PROKAR_LIPOPROTEIN"/>
    <property type="match status" value="1"/>
</dbReference>
<evidence type="ECO:0000313" key="10">
    <source>
        <dbReference type="EMBL" id="MDY7227397.1"/>
    </source>
</evidence>
<reference evidence="10 11" key="1">
    <citation type="submission" date="2023-12" db="EMBL/GenBank/DDBJ databases">
        <title>the genome sequence of Hyalangium sp. s54d21.</title>
        <authorList>
            <person name="Zhang X."/>
        </authorList>
    </citation>
    <scope>NUCLEOTIDE SEQUENCE [LARGE SCALE GENOMIC DNA]</scope>
    <source>
        <strain evidence="11">s54d21</strain>
    </source>
</reference>
<dbReference type="PANTHER" id="PTHR43806">
    <property type="entry name" value="PEPTIDASE S8"/>
    <property type="match status" value="1"/>
</dbReference>
<dbReference type="PRINTS" id="PR00723">
    <property type="entry name" value="SUBTILISIN"/>
</dbReference>
<keyword evidence="3 5" id="KW-0378">Hydrolase</keyword>
<dbReference type="Pfam" id="PF05922">
    <property type="entry name" value="Inhibitor_I9"/>
    <property type="match status" value="1"/>
</dbReference>
<dbReference type="EMBL" id="JAXIVS010000004">
    <property type="protein sequence ID" value="MDY7227397.1"/>
    <property type="molecule type" value="Genomic_DNA"/>
</dbReference>